<accession>A0A1G8EZ99</accession>
<feature type="domain" description="Enolpyruvate transferase" evidence="8">
    <location>
        <begin position="61"/>
        <end position="398"/>
    </location>
</feature>
<feature type="binding site" evidence="7">
    <location>
        <position position="173"/>
    </location>
    <ligand>
        <name>3-phosphoshikimate</name>
        <dbReference type="ChEBI" id="CHEBI:145989"/>
    </ligand>
</feature>
<feature type="binding site" evidence="7">
    <location>
        <position position="22"/>
    </location>
    <ligand>
        <name>phosphoenolpyruvate</name>
        <dbReference type="ChEBI" id="CHEBI:58702"/>
    </ligand>
</feature>
<dbReference type="CDD" id="cd01556">
    <property type="entry name" value="EPSP_synthase"/>
    <property type="match status" value="1"/>
</dbReference>
<dbReference type="PANTHER" id="PTHR21090">
    <property type="entry name" value="AROM/DEHYDROQUINATE SYNTHASE"/>
    <property type="match status" value="1"/>
</dbReference>
<dbReference type="RefSeq" id="WP_090408978.1">
    <property type="nucleotide sequence ID" value="NZ_FNDQ01000013.1"/>
</dbReference>
<comment type="catalytic activity">
    <reaction evidence="6">
        <text>3-phosphoshikimate + phosphoenolpyruvate = 5-O-(1-carboxyvinyl)-3-phosphoshikimate + phosphate</text>
        <dbReference type="Rhea" id="RHEA:21256"/>
        <dbReference type="ChEBI" id="CHEBI:43474"/>
        <dbReference type="ChEBI" id="CHEBI:57701"/>
        <dbReference type="ChEBI" id="CHEBI:58702"/>
        <dbReference type="ChEBI" id="CHEBI:145989"/>
        <dbReference type="EC" id="2.5.1.19"/>
    </reaction>
    <physiologicalReaction direction="left-to-right" evidence="6">
        <dbReference type="Rhea" id="RHEA:21257"/>
    </physiologicalReaction>
</comment>
<dbReference type="Proteomes" id="UP000243588">
    <property type="component" value="Unassembled WGS sequence"/>
</dbReference>
<keyword evidence="7" id="KW-0963">Cytoplasm</keyword>
<dbReference type="HAMAP" id="MF_00210">
    <property type="entry name" value="EPSP_synth"/>
    <property type="match status" value="1"/>
</dbReference>
<keyword evidence="3 7" id="KW-0028">Amino-acid biosynthesis</keyword>
<dbReference type="InterPro" id="IPR036968">
    <property type="entry name" value="Enolpyruvate_Tfrase_sf"/>
</dbReference>
<dbReference type="SUPFAM" id="SSF55205">
    <property type="entry name" value="EPT/RTPC-like"/>
    <property type="match status" value="1"/>
</dbReference>
<dbReference type="STRING" id="702745.SAMN05421818_11350"/>
<dbReference type="GO" id="GO:0005737">
    <property type="term" value="C:cytoplasm"/>
    <property type="evidence" value="ECO:0007669"/>
    <property type="project" value="UniProtKB-SubCell"/>
</dbReference>
<feature type="binding site" evidence="7">
    <location>
        <position position="323"/>
    </location>
    <ligand>
        <name>phosphoenolpyruvate</name>
        <dbReference type="ChEBI" id="CHEBI:58702"/>
    </ligand>
</feature>
<comment type="function">
    <text evidence="7">Catalyzes the transfer of the enolpyruvyl moiety of phosphoenolpyruvate (PEP) to the 5-hydroxyl of shikimate-3-phosphate (S3P) to produce enolpyruvyl shikimate-3-phosphate and inorganic phosphate.</text>
</comment>
<comment type="similarity">
    <text evidence="2 7">Belongs to the EPSP synthase family.</text>
</comment>
<evidence type="ECO:0000256" key="1">
    <source>
        <dbReference type="ARBA" id="ARBA00004811"/>
    </source>
</evidence>
<comment type="subunit">
    <text evidence="7">Monomer.</text>
</comment>
<keyword evidence="10" id="KW-1185">Reference proteome</keyword>
<feature type="binding site" evidence="7">
    <location>
        <position position="390"/>
    </location>
    <ligand>
        <name>phosphoenolpyruvate</name>
        <dbReference type="ChEBI" id="CHEBI:58702"/>
    </ligand>
</feature>
<feature type="active site" description="Proton acceptor" evidence="7">
    <location>
        <position position="292"/>
    </location>
</feature>
<feature type="binding site" evidence="7">
    <location>
        <position position="319"/>
    </location>
    <ligand>
        <name>3-phosphoshikimate</name>
        <dbReference type="ChEBI" id="CHEBI:145989"/>
    </ligand>
</feature>
<organism evidence="9 10">
    <name type="scientific">Myroides phaeus</name>
    <dbReference type="NCBI Taxonomy" id="702745"/>
    <lineage>
        <taxon>Bacteria</taxon>
        <taxon>Pseudomonadati</taxon>
        <taxon>Bacteroidota</taxon>
        <taxon>Flavobacteriia</taxon>
        <taxon>Flavobacteriales</taxon>
        <taxon>Flavobacteriaceae</taxon>
        <taxon>Myroides</taxon>
    </lineage>
</organism>
<dbReference type="InterPro" id="IPR023193">
    <property type="entry name" value="EPSP_synthase_CS"/>
</dbReference>
<dbReference type="PROSITE" id="PS00885">
    <property type="entry name" value="EPSP_SYNTHASE_2"/>
    <property type="match status" value="1"/>
</dbReference>
<feature type="binding site" evidence="7">
    <location>
        <position position="147"/>
    </location>
    <ligand>
        <name>phosphoenolpyruvate</name>
        <dbReference type="ChEBI" id="CHEBI:58702"/>
    </ligand>
</feature>
<dbReference type="InterPro" id="IPR001986">
    <property type="entry name" value="Enolpyruvate_Tfrase_dom"/>
</dbReference>
<feature type="binding site" evidence="7">
    <location>
        <position position="22"/>
    </location>
    <ligand>
        <name>3-phosphoshikimate</name>
        <dbReference type="ChEBI" id="CHEBI:145989"/>
    </ligand>
</feature>
<comment type="pathway">
    <text evidence="1 7">Metabolic intermediate biosynthesis; chorismate biosynthesis; chorismate from D-erythrose 4-phosphate and phosphoenolpyruvate: step 6/7.</text>
</comment>
<dbReference type="GO" id="GO:0009423">
    <property type="term" value="P:chorismate biosynthetic process"/>
    <property type="evidence" value="ECO:0007669"/>
    <property type="project" value="UniProtKB-UniRule"/>
</dbReference>
<dbReference type="PANTHER" id="PTHR21090:SF5">
    <property type="entry name" value="PENTAFUNCTIONAL AROM POLYPEPTIDE"/>
    <property type="match status" value="1"/>
</dbReference>
<reference evidence="10" key="1">
    <citation type="submission" date="2016-10" db="EMBL/GenBank/DDBJ databases">
        <authorList>
            <person name="Varghese N."/>
            <person name="Submissions S."/>
        </authorList>
    </citation>
    <scope>NUCLEOTIDE SEQUENCE [LARGE SCALE GENOMIC DNA]</scope>
    <source>
        <strain evidence="10">DSM 23313</strain>
    </source>
</reference>
<dbReference type="Gene3D" id="3.65.10.10">
    <property type="entry name" value="Enolpyruvate transferase domain"/>
    <property type="match status" value="3"/>
</dbReference>
<feature type="binding site" evidence="7">
    <location>
        <position position="145"/>
    </location>
    <ligand>
        <name>3-phosphoshikimate</name>
        <dbReference type="ChEBI" id="CHEBI:145989"/>
    </ligand>
</feature>
<evidence type="ECO:0000256" key="5">
    <source>
        <dbReference type="ARBA" id="ARBA00023141"/>
    </source>
</evidence>
<feature type="binding site" evidence="7">
    <location>
        <position position="147"/>
    </location>
    <ligand>
        <name>3-phosphoshikimate</name>
        <dbReference type="ChEBI" id="CHEBI:145989"/>
    </ligand>
</feature>
<dbReference type="AlphaFoldDB" id="A0A1G8EZ99"/>
<dbReference type="InterPro" id="IPR006264">
    <property type="entry name" value="EPSP_synthase"/>
</dbReference>
<dbReference type="GO" id="GO:0003866">
    <property type="term" value="F:3-phosphoshikimate 1-carboxyvinyltransferase activity"/>
    <property type="evidence" value="ECO:0007669"/>
    <property type="project" value="UniProtKB-UniRule"/>
</dbReference>
<evidence type="ECO:0000256" key="2">
    <source>
        <dbReference type="ARBA" id="ARBA00009948"/>
    </source>
</evidence>
<keyword evidence="4 7" id="KW-0808">Transferase</keyword>
<dbReference type="PIRSF" id="PIRSF000505">
    <property type="entry name" value="EPSPS"/>
    <property type="match status" value="1"/>
</dbReference>
<feature type="binding site" evidence="7">
    <location>
        <position position="292"/>
    </location>
    <ligand>
        <name>3-phosphoshikimate</name>
        <dbReference type="ChEBI" id="CHEBI:145989"/>
    </ligand>
</feature>
<evidence type="ECO:0000256" key="7">
    <source>
        <dbReference type="HAMAP-Rule" id="MF_00210"/>
    </source>
</evidence>
<feature type="binding site" evidence="7">
    <location>
        <position position="70"/>
    </location>
    <ligand>
        <name>phosphoenolpyruvate</name>
        <dbReference type="ChEBI" id="CHEBI:58702"/>
    </ligand>
</feature>
<comment type="caution">
    <text evidence="7">Lacks conserved residue(s) required for the propagation of feature annotation.</text>
</comment>
<evidence type="ECO:0000256" key="4">
    <source>
        <dbReference type="ARBA" id="ARBA00022679"/>
    </source>
</evidence>
<feature type="binding site" evidence="7">
    <location>
        <position position="99"/>
    </location>
    <ligand>
        <name>phosphoenolpyruvate</name>
        <dbReference type="ChEBI" id="CHEBI:58702"/>
    </ligand>
</feature>
<dbReference type="InterPro" id="IPR013792">
    <property type="entry name" value="RNA3'P_cycl/enolpyr_Trfase_a/b"/>
</dbReference>
<keyword evidence="5 7" id="KW-0057">Aromatic amino acid biosynthesis</keyword>
<evidence type="ECO:0000256" key="6">
    <source>
        <dbReference type="ARBA" id="ARBA00044633"/>
    </source>
</evidence>
<feature type="binding site" evidence="7">
    <location>
        <position position="23"/>
    </location>
    <ligand>
        <name>3-phosphoshikimate</name>
        <dbReference type="ChEBI" id="CHEBI:145989"/>
    </ligand>
</feature>
<protein>
    <recommendedName>
        <fullName evidence="7">3-phosphoshikimate 1-carboxyvinyltransferase</fullName>
        <ecNumber evidence="7">2.5.1.19</ecNumber>
    </recommendedName>
    <alternativeName>
        <fullName evidence="7">5-enolpyruvylshikimate-3-phosphate synthase</fullName>
        <shortName evidence="7">EPSP synthase</shortName>
        <shortName evidence="7">EPSPS</shortName>
    </alternativeName>
</protein>
<evidence type="ECO:0000313" key="9">
    <source>
        <dbReference type="EMBL" id="SDH75200.1"/>
    </source>
</evidence>
<dbReference type="UniPathway" id="UPA00053">
    <property type="reaction ID" value="UER00089"/>
</dbReference>
<evidence type="ECO:0000313" key="10">
    <source>
        <dbReference type="Proteomes" id="UP000243588"/>
    </source>
</evidence>
<dbReference type="GO" id="GO:0009073">
    <property type="term" value="P:aromatic amino acid family biosynthetic process"/>
    <property type="evidence" value="ECO:0007669"/>
    <property type="project" value="UniProtKB-KW"/>
</dbReference>
<feature type="binding site" evidence="7">
    <location>
        <position position="27"/>
    </location>
    <ligand>
        <name>3-phosphoshikimate</name>
        <dbReference type="ChEBI" id="CHEBI:145989"/>
    </ligand>
</feature>
<feature type="binding site" evidence="7">
    <location>
        <position position="366"/>
    </location>
    <ligand>
        <name>phosphoenolpyruvate</name>
        <dbReference type="ChEBI" id="CHEBI:58702"/>
    </ligand>
</feature>
<evidence type="ECO:0000259" key="8">
    <source>
        <dbReference type="Pfam" id="PF00275"/>
    </source>
</evidence>
<dbReference type="GO" id="GO:0008652">
    <property type="term" value="P:amino acid biosynthetic process"/>
    <property type="evidence" value="ECO:0007669"/>
    <property type="project" value="UniProtKB-KW"/>
</dbReference>
<feature type="binding site" evidence="7">
    <location>
        <position position="146"/>
    </location>
    <ligand>
        <name>3-phosphoshikimate</name>
        <dbReference type="ChEBI" id="CHEBI:145989"/>
    </ligand>
</feature>
<dbReference type="EMBL" id="FNDQ01000013">
    <property type="protein sequence ID" value="SDH75200.1"/>
    <property type="molecule type" value="Genomic_DNA"/>
</dbReference>
<gene>
    <name evidence="7" type="primary">aroA</name>
    <name evidence="9" type="ORF">SAMN05421818_11350</name>
</gene>
<dbReference type="EC" id="2.5.1.19" evidence="7"/>
<comment type="subcellular location">
    <subcellularLocation>
        <location evidence="7">Cytoplasm</location>
    </subcellularLocation>
</comment>
<sequence length="409" mass="45043">MKKILSHSQINNCKSLVISGSKSESNRLLILQQLFPQLHIKNLSDSDDVCAMVNALKSTTEEVVDIHHAGTTMRFLTAYYSLCTNRSLVLTGSKRMQERPIGVLVDALRQLGAEISYKGADGYPPLRIKGHLSEGGRVVLPANISSQYITALLLVGTHFKQGVEIELVGDITSRPYIEMTLSLLNQLGVETFFEGNTIVAKQLEKPLKNSFTVESDWSSASYFYSIIALSPVGTTMRLSSYKENSLQGDSNVAKLYARLGVETTFLEDDCIALQKVEKELSKFSADLIETPDLAQTIAVTCFGLGVECELKGLHTLKIKETDRLVALQNELTKLGAVITVTDESLFINSSQVINSGIAIETYQDHRMAMAFAPLALKTDIVILEAEVVSKSFINFWDCLTELGFNTAEI</sequence>
<name>A0A1G8EZ99_9FLAO</name>
<dbReference type="Pfam" id="PF00275">
    <property type="entry name" value="EPSP_synthase"/>
    <property type="match status" value="1"/>
</dbReference>
<proteinExistence type="inferred from homology"/>
<evidence type="ECO:0000256" key="3">
    <source>
        <dbReference type="ARBA" id="ARBA00022605"/>
    </source>
</evidence>